<name>A0A7W9Q159_9ACTN</name>
<dbReference type="Gene3D" id="3.30.10.20">
    <property type="match status" value="4"/>
</dbReference>
<comment type="catalytic activity">
    <reaction evidence="8">
        <text>L-seryl-[protein] + ATP = O-phospho-L-seryl-[protein] + ADP + H(+)</text>
        <dbReference type="Rhea" id="RHEA:17989"/>
        <dbReference type="Rhea" id="RHEA-COMP:9863"/>
        <dbReference type="Rhea" id="RHEA-COMP:11604"/>
        <dbReference type="ChEBI" id="CHEBI:15378"/>
        <dbReference type="ChEBI" id="CHEBI:29999"/>
        <dbReference type="ChEBI" id="CHEBI:30616"/>
        <dbReference type="ChEBI" id="CHEBI:83421"/>
        <dbReference type="ChEBI" id="CHEBI:456216"/>
        <dbReference type="EC" id="2.7.11.1"/>
    </reaction>
</comment>
<dbReference type="CDD" id="cd14014">
    <property type="entry name" value="STKc_PknB_like"/>
    <property type="match status" value="1"/>
</dbReference>
<dbReference type="FunFam" id="3.30.200.20:FF:000035">
    <property type="entry name" value="Serine/threonine protein kinase Stk1"/>
    <property type="match status" value="1"/>
</dbReference>
<evidence type="ECO:0000259" key="11">
    <source>
        <dbReference type="PROSITE" id="PS50011"/>
    </source>
</evidence>
<evidence type="ECO:0000256" key="3">
    <source>
        <dbReference type="ARBA" id="ARBA00022679"/>
    </source>
</evidence>
<keyword evidence="10" id="KW-0472">Membrane</keyword>
<dbReference type="GO" id="GO:0004674">
    <property type="term" value="F:protein serine/threonine kinase activity"/>
    <property type="evidence" value="ECO:0007669"/>
    <property type="project" value="UniProtKB-KW"/>
</dbReference>
<evidence type="ECO:0000256" key="4">
    <source>
        <dbReference type="ARBA" id="ARBA00022741"/>
    </source>
</evidence>
<dbReference type="GO" id="GO:0005524">
    <property type="term" value="F:ATP binding"/>
    <property type="evidence" value="ECO:0007669"/>
    <property type="project" value="UniProtKB-KW"/>
</dbReference>
<evidence type="ECO:0000256" key="8">
    <source>
        <dbReference type="ARBA" id="ARBA00048679"/>
    </source>
</evidence>
<dbReference type="AlphaFoldDB" id="A0A7W9Q159"/>
<dbReference type="InterPro" id="IPR005543">
    <property type="entry name" value="PASTA_dom"/>
</dbReference>
<evidence type="ECO:0000256" key="5">
    <source>
        <dbReference type="ARBA" id="ARBA00022777"/>
    </source>
</evidence>
<dbReference type="PROSITE" id="PS51178">
    <property type="entry name" value="PASTA"/>
    <property type="match status" value="4"/>
</dbReference>
<dbReference type="FunFam" id="1.10.510.10:FF:000021">
    <property type="entry name" value="Serine/threonine protein kinase"/>
    <property type="match status" value="1"/>
</dbReference>
<dbReference type="Gene3D" id="3.30.200.20">
    <property type="entry name" value="Phosphorylase Kinase, domain 1"/>
    <property type="match status" value="1"/>
</dbReference>
<feature type="region of interest" description="Disordered" evidence="9">
    <location>
        <begin position="280"/>
        <end position="325"/>
    </location>
</feature>
<dbReference type="SUPFAM" id="SSF56112">
    <property type="entry name" value="Protein kinase-like (PK-like)"/>
    <property type="match status" value="1"/>
</dbReference>
<keyword evidence="14" id="KW-1185">Reference proteome</keyword>
<keyword evidence="10" id="KW-1133">Transmembrane helix</keyword>
<feature type="domain" description="PASTA" evidence="12">
    <location>
        <begin position="445"/>
        <end position="512"/>
    </location>
</feature>
<dbReference type="GO" id="GO:0045717">
    <property type="term" value="P:negative regulation of fatty acid biosynthetic process"/>
    <property type="evidence" value="ECO:0007669"/>
    <property type="project" value="UniProtKB-ARBA"/>
</dbReference>
<dbReference type="InterPro" id="IPR008271">
    <property type="entry name" value="Ser/Thr_kinase_AS"/>
</dbReference>
<comment type="caution">
    <text evidence="13">The sequence shown here is derived from an EMBL/GenBank/DDBJ whole genome shotgun (WGS) entry which is preliminary data.</text>
</comment>
<feature type="transmembrane region" description="Helical" evidence="10">
    <location>
        <begin position="354"/>
        <end position="375"/>
    </location>
</feature>
<evidence type="ECO:0000256" key="10">
    <source>
        <dbReference type="SAM" id="Phobius"/>
    </source>
</evidence>
<feature type="domain" description="PASTA" evidence="12">
    <location>
        <begin position="580"/>
        <end position="644"/>
    </location>
</feature>
<evidence type="ECO:0000259" key="12">
    <source>
        <dbReference type="PROSITE" id="PS51178"/>
    </source>
</evidence>
<protein>
    <recommendedName>
        <fullName evidence="1">non-specific serine/threonine protein kinase</fullName>
        <ecNumber evidence="1">2.7.11.1</ecNumber>
    </recommendedName>
</protein>
<dbReference type="CDD" id="cd06577">
    <property type="entry name" value="PASTA_pknB"/>
    <property type="match status" value="4"/>
</dbReference>
<keyword evidence="6" id="KW-0067">ATP-binding</keyword>
<keyword evidence="5 13" id="KW-0418">Kinase</keyword>
<accession>A0A7W9Q159</accession>
<dbReference type="Pfam" id="PF03793">
    <property type="entry name" value="PASTA"/>
    <property type="match status" value="4"/>
</dbReference>
<dbReference type="PROSITE" id="PS00108">
    <property type="entry name" value="PROTEIN_KINASE_ST"/>
    <property type="match status" value="1"/>
</dbReference>
<evidence type="ECO:0000256" key="1">
    <source>
        <dbReference type="ARBA" id="ARBA00012513"/>
    </source>
</evidence>
<dbReference type="SMART" id="SM00220">
    <property type="entry name" value="S_TKc"/>
    <property type="match status" value="1"/>
</dbReference>
<evidence type="ECO:0000256" key="2">
    <source>
        <dbReference type="ARBA" id="ARBA00022527"/>
    </source>
</evidence>
<proteinExistence type="predicted"/>
<evidence type="ECO:0000256" key="7">
    <source>
        <dbReference type="ARBA" id="ARBA00047899"/>
    </source>
</evidence>
<evidence type="ECO:0000313" key="14">
    <source>
        <dbReference type="Proteomes" id="UP000585836"/>
    </source>
</evidence>
<organism evidence="13 14">
    <name type="scientific">Streptomyces echinatus</name>
    <dbReference type="NCBI Taxonomy" id="67293"/>
    <lineage>
        <taxon>Bacteria</taxon>
        <taxon>Bacillati</taxon>
        <taxon>Actinomycetota</taxon>
        <taxon>Actinomycetes</taxon>
        <taxon>Kitasatosporales</taxon>
        <taxon>Streptomycetaceae</taxon>
        <taxon>Streptomyces</taxon>
    </lineage>
</organism>
<dbReference type="Gene3D" id="1.10.510.10">
    <property type="entry name" value="Transferase(Phosphotransferase) domain 1"/>
    <property type="match status" value="1"/>
</dbReference>
<dbReference type="EMBL" id="JACHJK010000018">
    <property type="protein sequence ID" value="MBB5931736.1"/>
    <property type="molecule type" value="Genomic_DNA"/>
</dbReference>
<dbReference type="SMART" id="SM00740">
    <property type="entry name" value="PASTA"/>
    <property type="match status" value="4"/>
</dbReference>
<feature type="domain" description="PASTA" evidence="12">
    <location>
        <begin position="377"/>
        <end position="444"/>
    </location>
</feature>
<keyword evidence="2" id="KW-0723">Serine/threonine-protein kinase</keyword>
<evidence type="ECO:0000313" key="13">
    <source>
        <dbReference type="EMBL" id="MBB5931736.1"/>
    </source>
</evidence>
<dbReference type="Pfam" id="PF00069">
    <property type="entry name" value="Pkinase"/>
    <property type="match status" value="1"/>
</dbReference>
<dbReference type="NCBIfam" id="NF033483">
    <property type="entry name" value="PknB_PASTA_kin"/>
    <property type="match status" value="1"/>
</dbReference>
<dbReference type="InterPro" id="IPR000719">
    <property type="entry name" value="Prot_kinase_dom"/>
</dbReference>
<dbReference type="PROSITE" id="PS50011">
    <property type="entry name" value="PROTEIN_KINASE_DOM"/>
    <property type="match status" value="1"/>
</dbReference>
<dbReference type="PANTHER" id="PTHR43289:SF34">
    <property type="entry name" value="SERINE_THREONINE-PROTEIN KINASE YBDM-RELATED"/>
    <property type="match status" value="1"/>
</dbReference>
<keyword evidence="10" id="KW-0812">Transmembrane</keyword>
<dbReference type="SUPFAM" id="SSF54184">
    <property type="entry name" value="Penicillin-binding protein 2x (pbp-2x), c-terminal domain"/>
    <property type="match status" value="2"/>
</dbReference>
<feature type="compositionally biased region" description="Basic and acidic residues" evidence="9">
    <location>
        <begin position="295"/>
        <end position="304"/>
    </location>
</feature>
<dbReference type="InterPro" id="IPR011009">
    <property type="entry name" value="Kinase-like_dom_sf"/>
</dbReference>
<comment type="catalytic activity">
    <reaction evidence="7">
        <text>L-threonyl-[protein] + ATP = O-phospho-L-threonyl-[protein] + ADP + H(+)</text>
        <dbReference type="Rhea" id="RHEA:46608"/>
        <dbReference type="Rhea" id="RHEA-COMP:11060"/>
        <dbReference type="Rhea" id="RHEA-COMP:11605"/>
        <dbReference type="ChEBI" id="CHEBI:15378"/>
        <dbReference type="ChEBI" id="CHEBI:30013"/>
        <dbReference type="ChEBI" id="CHEBI:30616"/>
        <dbReference type="ChEBI" id="CHEBI:61977"/>
        <dbReference type="ChEBI" id="CHEBI:456216"/>
        <dbReference type="EC" id="2.7.11.1"/>
    </reaction>
</comment>
<dbReference type="EC" id="2.7.11.1" evidence="1"/>
<sequence length="644" mass="68353">MDTTLSDPLVGQLLDGRYRVDARIAAGGMATVYRALDTRLDRVLALKVMHPTLASDGSFVERFIREAKSVARLDHPNVVQVFDQGTDGSYVYLAMEYIAGCTLRDVLRERGAVQPRAALDILEPVLAALGAAHRAGFVHRDMKPENVLIGDDGRVKVADFGLVRSVDTVTSTTGAVLGTVSYLAPEQIEQGTTDPRVDVYACGVLLYEMLTGTKPHSGDSPAQVLYKHIHEDVPPPSALVPGLPYQLDELVASATARTPDLRPHDAVALLAQVREARRPLTDEQLDALPPQALTAEHDNGEDRTSVIPRALTVPRPLPVDEDVPDGAGDGIDRTARFQSPPVPGRLRPARPRHAVLALITAVLVVFGVGAGIWYINSGQFTKVPPLLTKTETQAKARLKSAGLDVGQVKRAYSDTVKRGTVIGSDPAPGARIRDHDSVTLTVSLGPETVNVPNVEGKPLAKAQARLTADGLEPGMVTREFSEDVDKGSVIRTTPDAGTKRHAGSAIALVVSKGSPIDVPDVTGDDLDSAKEELTNAGLKVRIAAGRVNSEFDDGKVARQSPGDGSQAAEGDTVTLTLSKGPEMIEVPDVVGDSVDDAHDALEGAGFEVDEDRGLLGLFGDTVKEQSVEGGDRAPKGSTITITIR</sequence>
<dbReference type="Proteomes" id="UP000585836">
    <property type="component" value="Unassembled WGS sequence"/>
</dbReference>
<evidence type="ECO:0000256" key="6">
    <source>
        <dbReference type="ARBA" id="ARBA00022840"/>
    </source>
</evidence>
<feature type="domain" description="Protein kinase" evidence="11">
    <location>
        <begin position="18"/>
        <end position="281"/>
    </location>
</feature>
<gene>
    <name evidence="13" type="ORF">FHS34_007245</name>
</gene>
<dbReference type="PANTHER" id="PTHR43289">
    <property type="entry name" value="MITOGEN-ACTIVATED PROTEIN KINASE KINASE KINASE 20-RELATED"/>
    <property type="match status" value="1"/>
</dbReference>
<dbReference type="RefSeq" id="WP_184973402.1">
    <property type="nucleotide sequence ID" value="NZ_BAAAWF010000082.1"/>
</dbReference>
<keyword evidence="3 13" id="KW-0808">Transferase</keyword>
<evidence type="ECO:0000256" key="9">
    <source>
        <dbReference type="SAM" id="MobiDB-lite"/>
    </source>
</evidence>
<feature type="domain" description="PASTA" evidence="12">
    <location>
        <begin position="513"/>
        <end position="579"/>
    </location>
</feature>
<reference evidence="13 14" key="1">
    <citation type="submission" date="2020-08" db="EMBL/GenBank/DDBJ databases">
        <title>Genomic Encyclopedia of Type Strains, Phase III (KMG-III): the genomes of soil and plant-associated and newly described type strains.</title>
        <authorList>
            <person name="Whitman W."/>
        </authorList>
    </citation>
    <scope>NUCLEOTIDE SEQUENCE [LARGE SCALE GENOMIC DNA]</scope>
    <source>
        <strain evidence="13 14">CECT 3313</strain>
    </source>
</reference>
<keyword evidence="4" id="KW-0547">Nucleotide-binding</keyword>